<dbReference type="Pfam" id="PF12115">
    <property type="entry name" value="Salp15"/>
    <property type="match status" value="1"/>
</dbReference>
<dbReference type="AlphaFoldDB" id="A0A1S5R0U1"/>
<comment type="similarity">
    <text evidence="5">Belongs to the salp15 family.</text>
</comment>
<keyword evidence="4" id="KW-0325">Glycoprotein</keyword>
<keyword evidence="3 6" id="KW-0732">Signal</keyword>
<evidence type="ECO:0000256" key="1">
    <source>
        <dbReference type="ARBA" id="ARBA00004613"/>
    </source>
</evidence>
<dbReference type="InterPro" id="IPR021971">
    <property type="entry name" value="Salp15"/>
</dbReference>
<evidence type="ECO:0000256" key="5">
    <source>
        <dbReference type="ARBA" id="ARBA00034321"/>
    </source>
</evidence>
<evidence type="ECO:0000256" key="6">
    <source>
        <dbReference type="SAM" id="SignalP"/>
    </source>
</evidence>
<dbReference type="EMBL" id="KU948296">
    <property type="protein sequence ID" value="ANA07185.1"/>
    <property type="molecule type" value="mRNA"/>
</dbReference>
<evidence type="ECO:0000256" key="2">
    <source>
        <dbReference type="ARBA" id="ARBA00022525"/>
    </source>
</evidence>
<accession>A0A1S5R0U1</accession>
<organism evidence="7">
    <name type="scientific">Ixodes holocyclus</name>
    <name type="common">Australian paralysis tick</name>
    <dbReference type="NCBI Taxonomy" id="65647"/>
    <lineage>
        <taxon>Eukaryota</taxon>
        <taxon>Metazoa</taxon>
        <taxon>Ecdysozoa</taxon>
        <taxon>Arthropoda</taxon>
        <taxon>Chelicerata</taxon>
        <taxon>Arachnida</taxon>
        <taxon>Acari</taxon>
        <taxon>Parasitiformes</taxon>
        <taxon>Ixodida</taxon>
        <taxon>Ixodoidea</taxon>
        <taxon>Ixodidae</taxon>
        <taxon>Ixodinae</taxon>
        <taxon>Ixodes</taxon>
    </lineage>
</organism>
<reference evidence="7" key="1">
    <citation type="submission" date="2016-03" db="EMBL/GenBank/DDBJ databases">
        <title>Identification and analysis of Ixodes holocyclus Sal-15 like proteins.</title>
        <authorList>
            <person name="Rodriguez Valle M."/>
            <person name="Booth M."/>
            <person name="Barrero R."/>
            <person name="Lew Tabor A."/>
            <person name="Bellgard M."/>
        </authorList>
    </citation>
    <scope>NUCLEOTIDE SEQUENCE</scope>
</reference>
<feature type="signal peptide" evidence="6">
    <location>
        <begin position="1"/>
        <end position="18"/>
    </location>
</feature>
<keyword evidence="2" id="KW-0964">Secreted</keyword>
<dbReference type="GO" id="GO:0005576">
    <property type="term" value="C:extracellular region"/>
    <property type="evidence" value="ECO:0007669"/>
    <property type="project" value="UniProtKB-SubCell"/>
</dbReference>
<name>A0A1S5R0U1_IXOHO</name>
<proteinExistence type="evidence at transcript level"/>
<protein>
    <submittedName>
        <fullName evidence="7">Secreted salivary protein Salp15</fullName>
    </submittedName>
</protein>
<feature type="chain" id="PRO_5013386098" evidence="6">
    <location>
        <begin position="19"/>
        <end position="131"/>
    </location>
</feature>
<evidence type="ECO:0000313" key="7">
    <source>
        <dbReference type="EMBL" id="ANA07185.1"/>
    </source>
</evidence>
<sequence>MKIAALLAVCSFVYCMGASETEKETSNEAQSTTRKSNITWKFPDFITNGPGLMLSLLNNCNFSNTTLPQNQTFPRVNENDTFFHNCTYICKFNISNEMEQELTQMPQGTPCAKGKVCPKNGTCPIGYPDGC</sequence>
<evidence type="ECO:0000256" key="4">
    <source>
        <dbReference type="ARBA" id="ARBA00023180"/>
    </source>
</evidence>
<evidence type="ECO:0000256" key="3">
    <source>
        <dbReference type="ARBA" id="ARBA00022729"/>
    </source>
</evidence>
<comment type="subcellular location">
    <subcellularLocation>
        <location evidence="1">Secreted</location>
    </subcellularLocation>
</comment>